<evidence type="ECO:0000256" key="2">
    <source>
        <dbReference type="SAM" id="MobiDB-lite"/>
    </source>
</evidence>
<protein>
    <recommendedName>
        <fullName evidence="3">MATH domain-containing protein</fullName>
    </recommendedName>
</protein>
<sequence>MDPRGTSSSKWDCFASYRLSIVNPLDDSKTIHRDSWHRFSSKKKSHGWCDFTPASTVFDSKLGYLFNNDCVLITADILILNESVSFIRDNSSSSSNNEVQSGVSLSISSNSVNVGPVSDVSSGKFTWKVHNFSLFKEMIKTQKIMSQEFSSFSKNGGLNGGRVGSGARKSDGHIGKFTWRIENFTRLKDLLKKRKITGLCIKSRRFQIGNRDCRLIAYPRGQSQPPCHLSVFLEVTDSRNTSSDWSCFVSHRLSVVNQRMEEKSVTKESQNRYSKAAKDWGWREFVTLTSLFDQDSGFLVQDTVVFSAEVLILKETSIMQDFTDQDTERTNGASQIDGAGKRSSFTWKVENFLSFKEIMETRKIFSKFFQAGGCELRIGVYESFDTICIYLESDQSAGSDPDKNFWVRYRMAVVNQKNPAKTVWKESSICTKTWNNSVLQFMKVSDMLETDAGFLVRDSVVFVCEILDCCPWFEFSDLEVLASEDDQDALTTDPDELIDSDDSEGISGDEKISLETFFPELVSSHMEILTATGSSNDDSSDALSKPSPDGSGVASPLESDRESGATESARFPIHERLDSGLDDSTRASAVQSSDINGTGMPGQALPGQPIYTPVTTAGGASGNASLRSKPDLVSLVPKLVEHAEHPLAAYALLERLQKPDAEPALRIPVFGALGQLECGSDVWERVLFQSFDLLADSNDEPLVATIDFIFKAASNANIFLKQSVRSRLKVLGADVSPFVLDFLSKTVNSWGDVAETILRDIDCDDDLGDSCSTLPCGLFLFGENTSAAERLQVVDEQTFHYSSHFSDIYILIEMLSIPCLAVEASQTFERAVARGAILAQSVAMVLERRLTQRLNFNARFVTENFQHEDAIIEGEASEQLQVQRDDFSVVLGLAETLALSRDLSVKGFVKMLYTILFKWYANEPCRGRMLKRLVDHATSTTDNSRDVDLDLDILAILVCEEQEIVKPVLSMMREVAELASVDRAALWHQLCASEDEIIRMRDERKTETSNLAREKANLSQKLSDSEATINRLKSEMRAEMDRFAREKKELSEQIHEVESQLEWVRSERDDEIIKLTVEKKVLQDRLHDAETQLSQLKSRKRDELKVGPLDMFSSMNTTVFYNINPSLHACYLKRVVKEKNALAERLKSAEAARKRFDEELKRHATENVTREEIRQSLEDEVRRLTQTVGQTEGEKREKEEQVARCEAYIDGMESKLQACQVFAFT</sequence>
<dbReference type="PANTHER" id="PTHR47242">
    <property type="entry name" value="TRAF-LIKE FAMILY PROTEIN"/>
    <property type="match status" value="1"/>
</dbReference>
<dbReference type="AlphaFoldDB" id="A0A6N2K153"/>
<feature type="region of interest" description="Disordered" evidence="2">
    <location>
        <begin position="490"/>
        <end position="509"/>
    </location>
</feature>
<feature type="domain" description="MATH" evidence="3">
    <location>
        <begin position="342"/>
        <end position="466"/>
    </location>
</feature>
<dbReference type="EMBL" id="CAADRP010000025">
    <property type="protein sequence ID" value="VFU21930.1"/>
    <property type="molecule type" value="Genomic_DNA"/>
</dbReference>
<dbReference type="InterPro" id="IPR002083">
    <property type="entry name" value="MATH/TRAF_dom"/>
</dbReference>
<feature type="region of interest" description="Disordered" evidence="2">
    <location>
        <begin position="531"/>
        <end position="602"/>
    </location>
</feature>
<gene>
    <name evidence="4" type="ORF">SVIM_LOCUS18285</name>
</gene>
<reference evidence="4" key="1">
    <citation type="submission" date="2019-03" db="EMBL/GenBank/DDBJ databases">
        <authorList>
            <person name="Mank J."/>
            <person name="Almeida P."/>
        </authorList>
    </citation>
    <scope>NUCLEOTIDE SEQUENCE</scope>
    <source>
        <strain evidence="4">78183</strain>
    </source>
</reference>
<feature type="compositionally biased region" description="Polar residues" evidence="2">
    <location>
        <begin position="586"/>
        <end position="596"/>
    </location>
</feature>
<organism evidence="4">
    <name type="scientific">Salix viminalis</name>
    <name type="common">Common osier</name>
    <name type="synonym">Basket willow</name>
    <dbReference type="NCBI Taxonomy" id="40686"/>
    <lineage>
        <taxon>Eukaryota</taxon>
        <taxon>Viridiplantae</taxon>
        <taxon>Streptophyta</taxon>
        <taxon>Embryophyta</taxon>
        <taxon>Tracheophyta</taxon>
        <taxon>Spermatophyta</taxon>
        <taxon>Magnoliopsida</taxon>
        <taxon>eudicotyledons</taxon>
        <taxon>Gunneridae</taxon>
        <taxon>Pentapetalae</taxon>
        <taxon>rosids</taxon>
        <taxon>fabids</taxon>
        <taxon>Malpighiales</taxon>
        <taxon>Salicaceae</taxon>
        <taxon>Saliceae</taxon>
        <taxon>Salix</taxon>
    </lineage>
</organism>
<dbReference type="Pfam" id="PF00917">
    <property type="entry name" value="MATH"/>
    <property type="match status" value="1"/>
</dbReference>
<feature type="compositionally biased region" description="Basic and acidic residues" evidence="2">
    <location>
        <begin position="572"/>
        <end position="585"/>
    </location>
</feature>
<name>A0A6N2K153_SALVM</name>
<proteinExistence type="predicted"/>
<dbReference type="InterPro" id="IPR008974">
    <property type="entry name" value="TRAF-like"/>
</dbReference>
<dbReference type="PROSITE" id="PS50144">
    <property type="entry name" value="MATH"/>
    <property type="match status" value="3"/>
</dbReference>
<dbReference type="Pfam" id="PF22486">
    <property type="entry name" value="MATH_2"/>
    <property type="match status" value="2"/>
</dbReference>
<dbReference type="SUPFAM" id="SSF49599">
    <property type="entry name" value="TRAF domain-like"/>
    <property type="match status" value="3"/>
</dbReference>
<dbReference type="PANTHER" id="PTHR47242:SF1">
    <property type="entry name" value="TRAF-LIKE FAMILY PROTEIN"/>
    <property type="match status" value="1"/>
</dbReference>
<dbReference type="Gene3D" id="2.60.210.10">
    <property type="entry name" value="Apoptosis, Tumor Necrosis Factor Receptor Associated Protein 2, Chain A"/>
    <property type="match status" value="3"/>
</dbReference>
<dbReference type="SMART" id="SM00061">
    <property type="entry name" value="MATH"/>
    <property type="match status" value="2"/>
</dbReference>
<accession>A0A6N2K153</accession>
<feature type="domain" description="MATH" evidence="3">
    <location>
        <begin position="1"/>
        <end position="77"/>
    </location>
</feature>
<feature type="domain" description="MATH" evidence="3">
    <location>
        <begin position="174"/>
        <end position="310"/>
    </location>
</feature>
<dbReference type="CDD" id="cd00121">
    <property type="entry name" value="MATH"/>
    <property type="match status" value="3"/>
</dbReference>
<evidence type="ECO:0000313" key="4">
    <source>
        <dbReference type="EMBL" id="VFU21930.1"/>
    </source>
</evidence>
<evidence type="ECO:0000256" key="1">
    <source>
        <dbReference type="SAM" id="Coils"/>
    </source>
</evidence>
<keyword evidence="1" id="KW-0175">Coiled coil</keyword>
<evidence type="ECO:0000259" key="3">
    <source>
        <dbReference type="PROSITE" id="PS50144"/>
    </source>
</evidence>
<feature type="compositionally biased region" description="Acidic residues" evidence="2">
    <location>
        <begin position="490"/>
        <end position="504"/>
    </location>
</feature>
<feature type="coiled-coil region" evidence="1">
    <location>
        <begin position="1015"/>
        <end position="1099"/>
    </location>
</feature>
<feature type="coiled-coil region" evidence="1">
    <location>
        <begin position="1132"/>
        <end position="1201"/>
    </location>
</feature>